<feature type="region of interest" description="Disordered" evidence="1">
    <location>
        <begin position="331"/>
        <end position="462"/>
    </location>
</feature>
<feature type="region of interest" description="Disordered" evidence="1">
    <location>
        <begin position="503"/>
        <end position="588"/>
    </location>
</feature>
<feature type="region of interest" description="Disordered" evidence="1">
    <location>
        <begin position="610"/>
        <end position="646"/>
    </location>
</feature>
<dbReference type="Proteomes" id="UP000001194">
    <property type="component" value="Unassembled WGS sequence"/>
</dbReference>
<organism evidence="3">
    <name type="scientific">Laccaria bicolor (strain S238N-H82 / ATCC MYA-4686)</name>
    <name type="common">Bicoloured deceiver</name>
    <name type="synonym">Laccaria laccata var. bicolor</name>
    <dbReference type="NCBI Taxonomy" id="486041"/>
    <lineage>
        <taxon>Eukaryota</taxon>
        <taxon>Fungi</taxon>
        <taxon>Dikarya</taxon>
        <taxon>Basidiomycota</taxon>
        <taxon>Agaricomycotina</taxon>
        <taxon>Agaricomycetes</taxon>
        <taxon>Agaricomycetidae</taxon>
        <taxon>Agaricales</taxon>
        <taxon>Agaricineae</taxon>
        <taxon>Hydnangiaceae</taxon>
        <taxon>Laccaria</taxon>
    </lineage>
</organism>
<accession>B0CUB0</accession>
<reference evidence="2 3" key="1">
    <citation type="journal article" date="2008" name="Nature">
        <title>The genome of Laccaria bicolor provides insights into mycorrhizal symbiosis.</title>
        <authorList>
            <person name="Martin F."/>
            <person name="Aerts A."/>
            <person name="Ahren D."/>
            <person name="Brun A."/>
            <person name="Danchin E.G.J."/>
            <person name="Duchaussoy F."/>
            <person name="Gibon J."/>
            <person name="Kohler A."/>
            <person name="Lindquist E."/>
            <person name="Pereda V."/>
            <person name="Salamov A."/>
            <person name="Shapiro H.J."/>
            <person name="Wuyts J."/>
            <person name="Blaudez D."/>
            <person name="Buee M."/>
            <person name="Brokstein P."/>
            <person name="Canbaeck B."/>
            <person name="Cohen D."/>
            <person name="Courty P.E."/>
            <person name="Coutinho P.M."/>
            <person name="Delaruelle C."/>
            <person name="Detter J.C."/>
            <person name="Deveau A."/>
            <person name="DiFazio S."/>
            <person name="Duplessis S."/>
            <person name="Fraissinet-Tachet L."/>
            <person name="Lucic E."/>
            <person name="Frey-Klett P."/>
            <person name="Fourrey C."/>
            <person name="Feussner I."/>
            <person name="Gay G."/>
            <person name="Grimwood J."/>
            <person name="Hoegger P.J."/>
            <person name="Jain P."/>
            <person name="Kilaru S."/>
            <person name="Labbe J."/>
            <person name="Lin Y.C."/>
            <person name="Legue V."/>
            <person name="Le Tacon F."/>
            <person name="Marmeisse R."/>
            <person name="Melayah D."/>
            <person name="Montanini B."/>
            <person name="Muratet M."/>
            <person name="Nehls U."/>
            <person name="Niculita-Hirzel H."/>
            <person name="Oudot-Le Secq M.P."/>
            <person name="Peter M."/>
            <person name="Quesneville H."/>
            <person name="Rajashekar B."/>
            <person name="Reich M."/>
            <person name="Rouhier N."/>
            <person name="Schmutz J."/>
            <person name="Yin T."/>
            <person name="Chalot M."/>
            <person name="Henrissat B."/>
            <person name="Kuees U."/>
            <person name="Lucas S."/>
            <person name="Van de Peer Y."/>
            <person name="Podila G.K."/>
            <person name="Polle A."/>
            <person name="Pukkila P.J."/>
            <person name="Richardson P.M."/>
            <person name="Rouze P."/>
            <person name="Sanders I.R."/>
            <person name="Stajich J.E."/>
            <person name="Tunlid A."/>
            <person name="Tuskan G."/>
            <person name="Grigoriev I.V."/>
        </authorList>
    </citation>
    <scope>NUCLEOTIDE SEQUENCE [LARGE SCALE GENOMIC DNA]</scope>
    <source>
        <strain evidence="3">S238N-H82 / ATCC MYA-4686</strain>
    </source>
</reference>
<dbReference type="HOGENOM" id="CLU_006928_0_0_1"/>
<feature type="compositionally biased region" description="Low complexity" evidence="1">
    <location>
        <begin position="98"/>
        <end position="111"/>
    </location>
</feature>
<keyword evidence="3" id="KW-1185">Reference proteome</keyword>
<dbReference type="InParanoid" id="B0CUB0"/>
<gene>
    <name evidence="2" type="ORF">LACBIDRAFT_292088</name>
</gene>
<feature type="compositionally biased region" description="Pro residues" evidence="1">
    <location>
        <begin position="527"/>
        <end position="538"/>
    </location>
</feature>
<dbReference type="KEGG" id="lbc:LACBIDRAFT_292088"/>
<feature type="compositionally biased region" description="Low complexity" evidence="1">
    <location>
        <begin position="135"/>
        <end position="145"/>
    </location>
</feature>
<feature type="compositionally biased region" description="Polar residues" evidence="1">
    <location>
        <begin position="743"/>
        <end position="762"/>
    </location>
</feature>
<dbReference type="RefSeq" id="XP_001874623.1">
    <property type="nucleotide sequence ID" value="XM_001874588.1"/>
</dbReference>
<feature type="compositionally biased region" description="Polar residues" evidence="1">
    <location>
        <begin position="369"/>
        <end position="379"/>
    </location>
</feature>
<proteinExistence type="predicted"/>
<evidence type="ECO:0000313" key="2">
    <source>
        <dbReference type="EMBL" id="EDR14064.1"/>
    </source>
</evidence>
<feature type="compositionally biased region" description="Low complexity" evidence="1">
    <location>
        <begin position="539"/>
        <end position="556"/>
    </location>
</feature>
<feature type="compositionally biased region" description="Polar residues" evidence="1">
    <location>
        <begin position="613"/>
        <end position="626"/>
    </location>
</feature>
<name>B0CUB0_LACBS</name>
<feature type="compositionally biased region" description="Low complexity" evidence="1">
    <location>
        <begin position="702"/>
        <end position="711"/>
    </location>
</feature>
<feature type="region of interest" description="Disordered" evidence="1">
    <location>
        <begin position="690"/>
        <end position="955"/>
    </location>
</feature>
<feature type="compositionally biased region" description="Low complexity" evidence="1">
    <location>
        <begin position="896"/>
        <end position="905"/>
    </location>
</feature>
<feature type="compositionally biased region" description="Low complexity" evidence="1">
    <location>
        <begin position="453"/>
        <end position="462"/>
    </location>
</feature>
<protein>
    <submittedName>
        <fullName evidence="2">Predicted protein</fullName>
    </submittedName>
</protein>
<feature type="compositionally biased region" description="Basic and acidic residues" evidence="1">
    <location>
        <begin position="340"/>
        <end position="354"/>
    </location>
</feature>
<evidence type="ECO:0000313" key="3">
    <source>
        <dbReference type="Proteomes" id="UP000001194"/>
    </source>
</evidence>
<dbReference type="GeneID" id="6070955"/>
<dbReference type="EMBL" id="DS547092">
    <property type="protein sequence ID" value="EDR14064.1"/>
    <property type="molecule type" value="Genomic_DNA"/>
</dbReference>
<sequence length="955" mass="101356">MDDPWANAWGEPEKPVIGQVVPSEVSWADPTTRIIPHDDQEADISWPSGADFRWSDNSTTDGSLWNSEPTLTTAWEPPRSPYEGISLGKLPTPDLEATSSTSPKTQSSPIPNVHDLDAAELSENKSYTEPPTPTSRPLTPRSISPAPDSPDAFGTFEAAPESGEESWSASGPTLAIPSADGDPWGAAWETADSPVSTPADEPADEWEVARKIKERQDRHLPPELLSSILELFVELSREIWPEDSPKGPVAPPSLEDIGLTSMMNRLVPDNLTLTPQVQTSKTFTSKQISEALRLTRHLPLTRKSPMALYMASKGSTSWEASVKAQPQLAQEDFTPPGWKLVEKVEPSPADDGKKSAGGLLSFFGRKPTKSMSDSVNVEQSAPSSKPPSRSASPNPTQAGGSSPRGSVDSAKSTPGVLRGAVPSPTRLSFSSIKAPDPNPIATPEANTGDQIEVSSDPVPPSAVSRFFGRFSRTAKTQSLSNPRNSLALSQDDLEFLSDVIPSAQDDVDHQTQLDTLTDMFGSSPLPGTLPPPLPPPPRLQQSRPSSSLSSSVVSPSKPNNDDIMSLFGPSSLDRQSPVPDLFAISPSNKEIGNSSLSSAIQPLPVKNAIPPAGSSNVHSTPTNDTWPSFDFLPPATAKPQSHVPPTKRKIAAIMSQTPSASVPNISAGLVPNLPGNLPFASPQRFGKPTAVAIPFLPPPPSSRSHTPHQQPAPAAKLILEDDDDDFSDFLSSPSQAILLPPSFGSTATSVFSEQSSQAVSQHTLDDFDALIKPTKTSSFPSPPPTKPLQFNPRIPPSKSPPSKSHTLHSEKKPSASPPPQQTPARRVSRAADHSRTLSLLETAAARGRWLEPPSPLPEALPPPGASAHSHNLFSSQSTMEAQQAKATASFAPPLLPSRTPTTTQPFPSSNGNFLQPIPTMRPSSVSPAPPPRTVGSSGAKTGGLSAQDLSFFEGL</sequence>
<evidence type="ECO:0000256" key="1">
    <source>
        <dbReference type="SAM" id="MobiDB-lite"/>
    </source>
</evidence>
<feature type="compositionally biased region" description="Low complexity" evidence="1">
    <location>
        <begin position="380"/>
        <end position="395"/>
    </location>
</feature>
<feature type="compositionally biased region" description="Pro residues" evidence="1">
    <location>
        <begin position="852"/>
        <end position="864"/>
    </location>
</feature>
<feature type="region of interest" description="Disordered" evidence="1">
    <location>
        <begin position="34"/>
        <end position="204"/>
    </location>
</feature>
<dbReference type="OrthoDB" id="3262497at2759"/>
<feature type="compositionally biased region" description="Polar residues" evidence="1">
    <location>
        <begin position="396"/>
        <end position="412"/>
    </location>
</feature>
<dbReference type="AlphaFoldDB" id="B0CUB0"/>
<feature type="compositionally biased region" description="Polar residues" evidence="1">
    <location>
        <begin position="868"/>
        <end position="886"/>
    </location>
</feature>
<feature type="compositionally biased region" description="Polar residues" evidence="1">
    <location>
        <begin position="55"/>
        <end position="73"/>
    </location>
</feature>